<proteinExistence type="predicted"/>
<gene>
    <name evidence="3" type="ORF">EX30DRAFT_338585</name>
</gene>
<feature type="region of interest" description="Disordered" evidence="1">
    <location>
        <begin position="89"/>
        <end position="136"/>
    </location>
</feature>
<keyword evidence="2" id="KW-0472">Membrane</keyword>
<accession>A0A4S2N4K1</accession>
<name>A0A4S2N4K1_9PEZI</name>
<feature type="transmembrane region" description="Helical" evidence="2">
    <location>
        <begin position="147"/>
        <end position="165"/>
    </location>
</feature>
<feature type="region of interest" description="Disordered" evidence="1">
    <location>
        <begin position="1"/>
        <end position="68"/>
    </location>
</feature>
<organism evidence="3 4">
    <name type="scientific">Ascodesmis nigricans</name>
    <dbReference type="NCBI Taxonomy" id="341454"/>
    <lineage>
        <taxon>Eukaryota</taxon>
        <taxon>Fungi</taxon>
        <taxon>Dikarya</taxon>
        <taxon>Ascomycota</taxon>
        <taxon>Pezizomycotina</taxon>
        <taxon>Pezizomycetes</taxon>
        <taxon>Pezizales</taxon>
        <taxon>Ascodesmidaceae</taxon>
        <taxon>Ascodesmis</taxon>
    </lineage>
</organism>
<keyword evidence="2" id="KW-1133">Transmembrane helix</keyword>
<feature type="transmembrane region" description="Helical" evidence="2">
    <location>
        <begin position="171"/>
        <end position="193"/>
    </location>
</feature>
<feature type="compositionally biased region" description="Basic and acidic residues" evidence="1">
    <location>
        <begin position="100"/>
        <end position="113"/>
    </location>
</feature>
<protein>
    <submittedName>
        <fullName evidence="3">Uncharacterized protein</fullName>
    </submittedName>
</protein>
<evidence type="ECO:0000256" key="1">
    <source>
        <dbReference type="SAM" id="MobiDB-lite"/>
    </source>
</evidence>
<feature type="compositionally biased region" description="Basic residues" evidence="1">
    <location>
        <begin position="89"/>
        <end position="98"/>
    </location>
</feature>
<reference evidence="3 4" key="1">
    <citation type="submission" date="2019-04" db="EMBL/GenBank/DDBJ databases">
        <title>Comparative genomics and transcriptomics to analyze fruiting body development in filamentous ascomycetes.</title>
        <authorList>
            <consortium name="DOE Joint Genome Institute"/>
            <person name="Lutkenhaus R."/>
            <person name="Traeger S."/>
            <person name="Breuer J."/>
            <person name="Kuo A."/>
            <person name="Lipzen A."/>
            <person name="Pangilinan J."/>
            <person name="Dilworth D."/>
            <person name="Sandor L."/>
            <person name="Poggeler S."/>
            <person name="Barry K."/>
            <person name="Grigoriev I.V."/>
            <person name="Nowrousian M."/>
        </authorList>
    </citation>
    <scope>NUCLEOTIDE SEQUENCE [LARGE SCALE GENOMIC DNA]</scope>
    <source>
        <strain evidence="3 4">CBS 389.68</strain>
    </source>
</reference>
<keyword evidence="2" id="KW-0812">Transmembrane</keyword>
<dbReference type="EMBL" id="ML220113">
    <property type="protein sequence ID" value="TGZ84016.1"/>
    <property type="molecule type" value="Genomic_DNA"/>
</dbReference>
<feature type="transmembrane region" description="Helical" evidence="2">
    <location>
        <begin position="214"/>
        <end position="239"/>
    </location>
</feature>
<evidence type="ECO:0000313" key="4">
    <source>
        <dbReference type="Proteomes" id="UP000298138"/>
    </source>
</evidence>
<dbReference type="Proteomes" id="UP000298138">
    <property type="component" value="Unassembled WGS sequence"/>
</dbReference>
<feature type="compositionally biased region" description="Basic and acidic residues" evidence="1">
    <location>
        <begin position="18"/>
        <end position="30"/>
    </location>
</feature>
<evidence type="ECO:0000313" key="3">
    <source>
        <dbReference type="EMBL" id="TGZ84016.1"/>
    </source>
</evidence>
<dbReference type="InParanoid" id="A0A4S2N4K1"/>
<sequence>MARLTRPKPAYHPNTYYDPDRSNSNHRDDSPPPLQFFATCPDDPDRMPCPTARDVSRSPHPTTVGMLRYPHIGSPEIYDRESLPVRHMSVKHVSRMHSSRQGDRRSRKQDNWRDYSSWSSGNNSSSSRRSEREEEEEAMRPHTIIPVIFRALSFVLAAFILLFAVKKRMEVGGMVLLVVTLVLTELVVFLCLADTRKPVRLLWMVKLRPRMVETVRLIMMGITTLWFVVLFGVTIAMLAKR</sequence>
<dbReference type="AlphaFoldDB" id="A0A4S2N4K1"/>
<keyword evidence="4" id="KW-1185">Reference proteome</keyword>
<evidence type="ECO:0000256" key="2">
    <source>
        <dbReference type="SAM" id="Phobius"/>
    </source>
</evidence>
<feature type="compositionally biased region" description="Low complexity" evidence="1">
    <location>
        <begin position="116"/>
        <end position="127"/>
    </location>
</feature>